<comment type="caution">
    <text evidence="2">The sequence shown here is derived from an EMBL/GenBank/DDBJ whole genome shotgun (WGS) entry which is preliminary data.</text>
</comment>
<feature type="compositionally biased region" description="Acidic residues" evidence="1">
    <location>
        <begin position="181"/>
        <end position="196"/>
    </location>
</feature>
<dbReference type="EMBL" id="BAABME010002382">
    <property type="protein sequence ID" value="GAA0154384.1"/>
    <property type="molecule type" value="Genomic_DNA"/>
</dbReference>
<dbReference type="AlphaFoldDB" id="A0AAV3PRH5"/>
<gene>
    <name evidence="2" type="ORF">LIER_12380</name>
</gene>
<sequence length="510" mass="58652">MTGFICERHHEGHTNDTYMALYREEKNLFSVRVHYHGRFVANPSLSYEGGNVELFDCCNADTFELDPEVEGHNGISCLKYSKNIVRFGSLICEHKFINFYFIGSSNTQLLDDIDDGGEYSISVNRATTELIKVSVSKRDMLPVIPFNLVDNNDNVKVNENDIEKWVDVDDEDNEKDKDNVENEEDENDFEYSETEESEKKLNPKDVLYRKEQDGVDDGDLPREQPILSSTFLENIEEAFMVPEHDGHSEEDVGDRHDMSDFDSGDSTSDSDGTIDVTKLTVTARKKKRYVHFNDKNIKNPKLCSGIKKLNDTDLVIKTISRKHKNCLSAKKRRIVKSTWLAKILQDWFRHLPDISISVIRLAVDKKYGLLITDNQARRVGEKALKEIEGDHNDLVWGYIEELKRAHPGSTVFAKSEESDEDVNAKIFKRVYVCLRPLIEVFKIGCRKLIELNGCHIKGVHKQQILTTVALDPNNGWWPLCWVVVEKENKETYKWFIQALTKDMGIVDQDC</sequence>
<dbReference type="PANTHER" id="PTHR31973:SF187">
    <property type="entry name" value="MUTATOR TRANSPOSASE MUDRA PROTEIN"/>
    <property type="match status" value="1"/>
</dbReference>
<protein>
    <recommendedName>
        <fullName evidence="4">MULE transposase domain-containing protein</fullName>
    </recommendedName>
</protein>
<dbReference type="Proteomes" id="UP001454036">
    <property type="component" value="Unassembled WGS sequence"/>
</dbReference>
<feature type="region of interest" description="Disordered" evidence="1">
    <location>
        <begin position="168"/>
        <end position="223"/>
    </location>
</feature>
<keyword evidence="3" id="KW-1185">Reference proteome</keyword>
<organism evidence="2 3">
    <name type="scientific">Lithospermum erythrorhizon</name>
    <name type="common">Purple gromwell</name>
    <name type="synonym">Lithospermum officinale var. erythrorhizon</name>
    <dbReference type="NCBI Taxonomy" id="34254"/>
    <lineage>
        <taxon>Eukaryota</taxon>
        <taxon>Viridiplantae</taxon>
        <taxon>Streptophyta</taxon>
        <taxon>Embryophyta</taxon>
        <taxon>Tracheophyta</taxon>
        <taxon>Spermatophyta</taxon>
        <taxon>Magnoliopsida</taxon>
        <taxon>eudicotyledons</taxon>
        <taxon>Gunneridae</taxon>
        <taxon>Pentapetalae</taxon>
        <taxon>asterids</taxon>
        <taxon>lamiids</taxon>
        <taxon>Boraginales</taxon>
        <taxon>Boraginaceae</taxon>
        <taxon>Boraginoideae</taxon>
        <taxon>Lithospermeae</taxon>
        <taxon>Lithospermum</taxon>
    </lineage>
</organism>
<evidence type="ECO:0000313" key="2">
    <source>
        <dbReference type="EMBL" id="GAA0154384.1"/>
    </source>
</evidence>
<feature type="compositionally biased region" description="Basic and acidic residues" evidence="1">
    <location>
        <begin position="245"/>
        <end position="259"/>
    </location>
</feature>
<feature type="compositionally biased region" description="Basic and acidic residues" evidence="1">
    <location>
        <begin position="197"/>
        <end position="213"/>
    </location>
</feature>
<accession>A0AAV3PRH5</accession>
<evidence type="ECO:0008006" key="4">
    <source>
        <dbReference type="Google" id="ProtNLM"/>
    </source>
</evidence>
<dbReference type="PANTHER" id="PTHR31973">
    <property type="entry name" value="POLYPROTEIN, PUTATIVE-RELATED"/>
    <property type="match status" value="1"/>
</dbReference>
<proteinExistence type="predicted"/>
<name>A0AAV3PRH5_LITER</name>
<feature type="region of interest" description="Disordered" evidence="1">
    <location>
        <begin position="245"/>
        <end position="269"/>
    </location>
</feature>
<evidence type="ECO:0000256" key="1">
    <source>
        <dbReference type="SAM" id="MobiDB-lite"/>
    </source>
</evidence>
<reference evidence="2 3" key="1">
    <citation type="submission" date="2024-01" db="EMBL/GenBank/DDBJ databases">
        <title>The complete chloroplast genome sequence of Lithospermum erythrorhizon: insights into the phylogenetic relationship among Boraginaceae species and the maternal lineages of purple gromwells.</title>
        <authorList>
            <person name="Okada T."/>
            <person name="Watanabe K."/>
        </authorList>
    </citation>
    <scope>NUCLEOTIDE SEQUENCE [LARGE SCALE GENOMIC DNA]</scope>
</reference>
<evidence type="ECO:0000313" key="3">
    <source>
        <dbReference type="Proteomes" id="UP001454036"/>
    </source>
</evidence>